<feature type="binding site" evidence="12">
    <location>
        <position position="359"/>
    </location>
    <ligand>
        <name>ATP</name>
        <dbReference type="ChEBI" id="CHEBI:30616"/>
    </ligand>
</feature>
<feature type="chain" id="PRO_5041922053" evidence="15">
    <location>
        <begin position="26"/>
        <end position="672"/>
    </location>
</feature>
<feature type="region of interest" description="Disordered" evidence="13">
    <location>
        <begin position="624"/>
        <end position="672"/>
    </location>
</feature>
<dbReference type="GO" id="GO:0005524">
    <property type="term" value="F:ATP binding"/>
    <property type="evidence" value="ECO:0007669"/>
    <property type="project" value="UniProtKB-UniRule"/>
</dbReference>
<comment type="subcellular location">
    <subcellularLocation>
        <location evidence="1">Membrane</location>
        <topology evidence="1">Single-pass membrane protein</topology>
    </subcellularLocation>
</comment>
<keyword evidence="3" id="KW-0808">Transferase</keyword>
<evidence type="ECO:0000256" key="2">
    <source>
        <dbReference type="ARBA" id="ARBA00022527"/>
    </source>
</evidence>
<evidence type="ECO:0000256" key="3">
    <source>
        <dbReference type="ARBA" id="ARBA00022679"/>
    </source>
</evidence>
<dbReference type="Gene3D" id="1.10.510.10">
    <property type="entry name" value="Transferase(Phosphotransferase) domain 1"/>
    <property type="match status" value="1"/>
</dbReference>
<evidence type="ECO:0000313" key="18">
    <source>
        <dbReference type="Proteomes" id="UP001163823"/>
    </source>
</evidence>
<dbReference type="InterPro" id="IPR000719">
    <property type="entry name" value="Prot_kinase_dom"/>
</dbReference>
<dbReference type="Gene3D" id="3.30.200.20">
    <property type="entry name" value="Phosphorylase Kinase, domain 1"/>
    <property type="match status" value="1"/>
</dbReference>
<keyword evidence="18" id="KW-1185">Reference proteome</keyword>
<dbReference type="PANTHER" id="PTHR46008:SF2">
    <property type="entry name" value="LEAF RUST 10 DISEASE-RESISTANCE LOCUS RECEPTOR-LIKE PROTEIN KINASE-LIKE 1.4"/>
    <property type="match status" value="1"/>
</dbReference>
<dbReference type="PANTHER" id="PTHR46008">
    <property type="entry name" value="LEAF RUST 10 DISEASE-RESISTANCE LOCUS RECEPTOR-LIKE PROTEIN KINASE-LIKE 1.4"/>
    <property type="match status" value="1"/>
</dbReference>
<evidence type="ECO:0000256" key="10">
    <source>
        <dbReference type="ARBA" id="ARBA00023136"/>
    </source>
</evidence>
<comment type="caution">
    <text evidence="17">The sequence shown here is derived from an EMBL/GenBank/DDBJ whole genome shotgun (WGS) entry which is preliminary data.</text>
</comment>
<feature type="transmembrane region" description="Helical" evidence="14">
    <location>
        <begin position="263"/>
        <end position="282"/>
    </location>
</feature>
<feature type="signal peptide" evidence="15">
    <location>
        <begin position="1"/>
        <end position="25"/>
    </location>
</feature>
<dbReference type="EMBL" id="JARAOO010000010">
    <property type="protein sequence ID" value="KAJ7954136.1"/>
    <property type="molecule type" value="Genomic_DNA"/>
</dbReference>
<dbReference type="Proteomes" id="UP001163823">
    <property type="component" value="Chromosome 10"/>
</dbReference>
<sequence length="672" mass="76409">MIMMMTQVFSYCFFILSHLMLMLSAEEENGYQRHCRSFHCGKLDDLQFPFTSSDRPDCGLSVIYGCENPDPNATKEIQFVEDGRKFTVEKVDQDNSVWVHDYDLQHKLNSCQVFKYNLTLPSSSLLSPYIKHNVTLFSCNRTLNINAPGPEYVKYTSCHDYDVYFSSKFDSPSSLAELPSYFAQCSHFLLPFKYQSNSNDPFTFLTSEFPVEVKTSAECSKCYHKRRGHCKLDKKQEFYCGIDLKTQNTLNSSSADNNRTLKLGLGLGLGFGLPIIVMLIFWRYKSTHSSSDIQSRNTYHPNSNSDLETGSAIFGVPVFSYTELEEATNNFNHNKELGDGGFGVVYHGKLRDGREVAVKRLYEHNYRRVERFMNEVEILTRLRHQNLVSLCGCTSRHCRELLLVYEYIPNGTVADHVHGDHVKPGSPPWSIRMKIAIDTASALAYLHSSDIIHRDVKTNNILLDNNYRVKVADFGLSRLFPNDVTHISTAPQGTPGYVDPEYYQCYQLTSKSDVYSFGVVLIELISSMPAVDITRDRQDINLANLAITKIQKCAFNELVDPTLGFELDNEIKRMIISVGELAFQCLQQKKEMRPSMAEIWEALKRIDCGKNDLENLEERDVHDGWMSNSVQPPPPPSPDCDEDGLLKNMNLPSSPITLTDKWDSKSTTTNSG</sequence>
<evidence type="ECO:0000256" key="13">
    <source>
        <dbReference type="SAM" id="MobiDB-lite"/>
    </source>
</evidence>
<evidence type="ECO:0000256" key="6">
    <source>
        <dbReference type="ARBA" id="ARBA00022741"/>
    </source>
</evidence>
<evidence type="ECO:0000256" key="5">
    <source>
        <dbReference type="ARBA" id="ARBA00022729"/>
    </source>
</evidence>
<evidence type="ECO:0000256" key="14">
    <source>
        <dbReference type="SAM" id="Phobius"/>
    </source>
</evidence>
<dbReference type="FunFam" id="1.10.510.10:FF:000161">
    <property type="entry name" value="Wall-associated receptor kinase-like 20"/>
    <property type="match status" value="1"/>
</dbReference>
<name>A0AAD7LB46_QUISA</name>
<evidence type="ECO:0000256" key="1">
    <source>
        <dbReference type="ARBA" id="ARBA00004167"/>
    </source>
</evidence>
<keyword evidence="11" id="KW-0325">Glycoprotein</keyword>
<dbReference type="GO" id="GO:0005886">
    <property type="term" value="C:plasma membrane"/>
    <property type="evidence" value="ECO:0007669"/>
    <property type="project" value="UniProtKB-ARBA"/>
</dbReference>
<evidence type="ECO:0000256" key="4">
    <source>
        <dbReference type="ARBA" id="ARBA00022692"/>
    </source>
</evidence>
<keyword evidence="9 14" id="KW-1133">Transmembrane helix</keyword>
<keyword evidence="6 12" id="KW-0547">Nucleotide-binding</keyword>
<keyword evidence="2" id="KW-0723">Serine/threonine-protein kinase</keyword>
<protein>
    <submittedName>
        <fullName evidence="17">Kinase family protein</fullName>
    </submittedName>
</protein>
<evidence type="ECO:0000256" key="9">
    <source>
        <dbReference type="ARBA" id="ARBA00022989"/>
    </source>
</evidence>
<keyword evidence="7 17" id="KW-0418">Kinase</keyword>
<evidence type="ECO:0000256" key="12">
    <source>
        <dbReference type="PROSITE-ProRule" id="PRU10141"/>
    </source>
</evidence>
<evidence type="ECO:0000313" key="17">
    <source>
        <dbReference type="EMBL" id="KAJ7954136.1"/>
    </source>
</evidence>
<dbReference type="SMART" id="SM00220">
    <property type="entry name" value="S_TKc"/>
    <property type="match status" value="1"/>
</dbReference>
<evidence type="ECO:0000256" key="11">
    <source>
        <dbReference type="ARBA" id="ARBA00023180"/>
    </source>
</evidence>
<dbReference type="InterPro" id="IPR008271">
    <property type="entry name" value="Ser/Thr_kinase_AS"/>
</dbReference>
<evidence type="ECO:0000256" key="7">
    <source>
        <dbReference type="ARBA" id="ARBA00022777"/>
    </source>
</evidence>
<organism evidence="17 18">
    <name type="scientific">Quillaja saponaria</name>
    <name type="common">Soap bark tree</name>
    <dbReference type="NCBI Taxonomy" id="32244"/>
    <lineage>
        <taxon>Eukaryota</taxon>
        <taxon>Viridiplantae</taxon>
        <taxon>Streptophyta</taxon>
        <taxon>Embryophyta</taxon>
        <taxon>Tracheophyta</taxon>
        <taxon>Spermatophyta</taxon>
        <taxon>Magnoliopsida</taxon>
        <taxon>eudicotyledons</taxon>
        <taxon>Gunneridae</taxon>
        <taxon>Pentapetalae</taxon>
        <taxon>rosids</taxon>
        <taxon>fabids</taxon>
        <taxon>Fabales</taxon>
        <taxon>Quillajaceae</taxon>
        <taxon>Quillaja</taxon>
    </lineage>
</organism>
<keyword evidence="8 12" id="KW-0067">ATP-binding</keyword>
<evidence type="ECO:0000256" key="8">
    <source>
        <dbReference type="ARBA" id="ARBA00022840"/>
    </source>
</evidence>
<dbReference type="InterPro" id="IPR011009">
    <property type="entry name" value="Kinase-like_dom_sf"/>
</dbReference>
<dbReference type="SUPFAM" id="SSF56112">
    <property type="entry name" value="Protein kinase-like (PK-like)"/>
    <property type="match status" value="1"/>
</dbReference>
<dbReference type="PROSITE" id="PS00108">
    <property type="entry name" value="PROTEIN_KINASE_ST"/>
    <property type="match status" value="1"/>
</dbReference>
<dbReference type="KEGG" id="qsa:O6P43_025744"/>
<feature type="domain" description="Protein kinase" evidence="16">
    <location>
        <begin position="331"/>
        <end position="606"/>
    </location>
</feature>
<dbReference type="PROSITE" id="PS50011">
    <property type="entry name" value="PROTEIN_KINASE_DOM"/>
    <property type="match status" value="1"/>
</dbReference>
<keyword evidence="5 15" id="KW-0732">Signal</keyword>
<dbReference type="Pfam" id="PF07714">
    <property type="entry name" value="PK_Tyr_Ser-Thr"/>
    <property type="match status" value="1"/>
</dbReference>
<evidence type="ECO:0000256" key="15">
    <source>
        <dbReference type="SAM" id="SignalP"/>
    </source>
</evidence>
<accession>A0AAD7LB46</accession>
<reference evidence="17" key="1">
    <citation type="journal article" date="2023" name="Science">
        <title>Elucidation of the pathway for biosynthesis of saponin adjuvants from the soapbark tree.</title>
        <authorList>
            <person name="Reed J."/>
            <person name="Orme A."/>
            <person name="El-Demerdash A."/>
            <person name="Owen C."/>
            <person name="Martin L.B.B."/>
            <person name="Misra R.C."/>
            <person name="Kikuchi S."/>
            <person name="Rejzek M."/>
            <person name="Martin A.C."/>
            <person name="Harkess A."/>
            <person name="Leebens-Mack J."/>
            <person name="Louveau T."/>
            <person name="Stephenson M.J."/>
            <person name="Osbourn A."/>
        </authorList>
    </citation>
    <scope>NUCLEOTIDE SEQUENCE</scope>
    <source>
        <strain evidence="17">S10</strain>
    </source>
</reference>
<dbReference type="GO" id="GO:0004674">
    <property type="term" value="F:protein serine/threonine kinase activity"/>
    <property type="evidence" value="ECO:0007669"/>
    <property type="project" value="UniProtKB-KW"/>
</dbReference>
<proteinExistence type="predicted"/>
<dbReference type="PROSITE" id="PS00107">
    <property type="entry name" value="PROTEIN_KINASE_ATP"/>
    <property type="match status" value="1"/>
</dbReference>
<dbReference type="AlphaFoldDB" id="A0AAD7LB46"/>
<evidence type="ECO:0000259" key="16">
    <source>
        <dbReference type="PROSITE" id="PS50011"/>
    </source>
</evidence>
<gene>
    <name evidence="17" type="ORF">O6P43_025744</name>
</gene>
<dbReference type="InterPro" id="IPR017441">
    <property type="entry name" value="Protein_kinase_ATP_BS"/>
</dbReference>
<keyword evidence="4 14" id="KW-0812">Transmembrane</keyword>
<keyword evidence="10 14" id="KW-0472">Membrane</keyword>
<dbReference type="FunFam" id="3.30.200.20:FF:000039">
    <property type="entry name" value="receptor-like protein kinase FERONIA"/>
    <property type="match status" value="1"/>
</dbReference>
<dbReference type="InterPro" id="IPR001245">
    <property type="entry name" value="Ser-Thr/Tyr_kinase_cat_dom"/>
</dbReference>